<name>A0ABD5XV04_9EURY</name>
<protein>
    <submittedName>
        <fullName evidence="1">DUF3179 domain-containing (Seleno)protein</fullName>
    </submittedName>
</protein>
<gene>
    <name evidence="1" type="ORF">ACFQRB_14515</name>
</gene>
<reference evidence="1 2" key="1">
    <citation type="journal article" date="2019" name="Int. J. Syst. Evol. Microbiol.">
        <title>The Global Catalogue of Microorganisms (GCM) 10K type strain sequencing project: providing services to taxonomists for standard genome sequencing and annotation.</title>
        <authorList>
            <consortium name="The Broad Institute Genomics Platform"/>
            <consortium name="The Broad Institute Genome Sequencing Center for Infectious Disease"/>
            <person name="Wu L."/>
            <person name="Ma J."/>
        </authorList>
    </citation>
    <scope>NUCLEOTIDE SEQUENCE [LARGE SCALE GENOMIC DNA]</scope>
    <source>
        <strain evidence="1 2">DT92</strain>
    </source>
</reference>
<dbReference type="InterPro" id="IPR021516">
    <property type="entry name" value="DUF3179"/>
</dbReference>
<dbReference type="AlphaFoldDB" id="A0ABD5XV04"/>
<keyword evidence="2" id="KW-1185">Reference proteome</keyword>
<evidence type="ECO:0000313" key="1">
    <source>
        <dbReference type="EMBL" id="MFC7137336.1"/>
    </source>
</evidence>
<dbReference type="Pfam" id="PF11376">
    <property type="entry name" value="DUF3179"/>
    <property type="match status" value="1"/>
</dbReference>
<organism evidence="1 2">
    <name type="scientific">Halobaculum litoreum</name>
    <dbReference type="NCBI Taxonomy" id="3031998"/>
    <lineage>
        <taxon>Archaea</taxon>
        <taxon>Methanobacteriati</taxon>
        <taxon>Methanobacteriota</taxon>
        <taxon>Stenosarchaea group</taxon>
        <taxon>Halobacteria</taxon>
        <taxon>Halobacteriales</taxon>
        <taxon>Haloferacaceae</taxon>
        <taxon>Halobaculum</taxon>
    </lineage>
</organism>
<dbReference type="EMBL" id="JBHSZG010000001">
    <property type="protein sequence ID" value="MFC7137336.1"/>
    <property type="molecule type" value="Genomic_DNA"/>
</dbReference>
<evidence type="ECO:0000313" key="2">
    <source>
        <dbReference type="Proteomes" id="UP001596368"/>
    </source>
</evidence>
<proteinExistence type="predicted"/>
<dbReference type="Proteomes" id="UP001596368">
    <property type="component" value="Unassembled WGS sequence"/>
</dbReference>
<accession>A0ABD5XV04</accession>
<sequence>MWTTWGRWREAHPDTLVMTEHTGYARRYGSDPYGNYNPTSGYYAAESRTLFPPLDEGWRATQDDAKRVVFAARTADRVLAFDRPAATRAHLLATADGAFVAAYDPALDTAWVYRAGDATVEPSGERDGRFRVDGADHPATALPLEPVYAFDAMWHAVGGFYPEAEYVA</sequence>
<comment type="caution">
    <text evidence="1">The sequence shown here is derived from an EMBL/GenBank/DDBJ whole genome shotgun (WGS) entry which is preliminary data.</text>
</comment>